<reference evidence="1" key="1">
    <citation type="submission" date="2022-06" db="EMBL/GenBank/DDBJ databases">
        <title>Complete genome sequences of two strains of the flax pathogen Septoria linicola.</title>
        <authorList>
            <person name="Lapalu N."/>
            <person name="Simon A."/>
            <person name="Demenou B."/>
            <person name="Paumier D."/>
            <person name="Guillot M.-P."/>
            <person name="Gout L."/>
            <person name="Valade R."/>
        </authorList>
    </citation>
    <scope>NUCLEOTIDE SEQUENCE</scope>
    <source>
        <strain evidence="1">SE15195</strain>
    </source>
</reference>
<accession>A0A9Q9AHJ4</accession>
<dbReference type="OrthoDB" id="5236983at2759"/>
<organism evidence="1 2">
    <name type="scientific">Septoria linicola</name>
    <dbReference type="NCBI Taxonomy" id="215465"/>
    <lineage>
        <taxon>Eukaryota</taxon>
        <taxon>Fungi</taxon>
        <taxon>Dikarya</taxon>
        <taxon>Ascomycota</taxon>
        <taxon>Pezizomycotina</taxon>
        <taxon>Dothideomycetes</taxon>
        <taxon>Dothideomycetidae</taxon>
        <taxon>Mycosphaerellales</taxon>
        <taxon>Mycosphaerellaceae</taxon>
        <taxon>Septoria</taxon>
    </lineage>
</organism>
<gene>
    <name evidence="1" type="ORF">Slin15195_G026460</name>
</gene>
<evidence type="ECO:0008006" key="3">
    <source>
        <dbReference type="Google" id="ProtNLM"/>
    </source>
</evidence>
<evidence type="ECO:0000313" key="2">
    <source>
        <dbReference type="Proteomes" id="UP001056384"/>
    </source>
</evidence>
<dbReference type="AlphaFoldDB" id="A0A9Q9AHJ4"/>
<proteinExistence type="predicted"/>
<sequence length="723" mass="81402">MAGTCWYPGYSNTATFPRPYNLPDIHYGGYGGFHRRTPTSCFNHATTSGAFVRNIRINTYNEHGSQGRRFYKGGRGITTLIDKSIEATGDFGWTLDYATAWLYQHLSKSALEVADAIDGCRHFDNDFISPDYAYMFFDTLNTTIFANKLRNVVYLRWRSMPSSLPGVTSAPKVIADVPRICIELNRTPFEDDEAEVDDLLGVMIHQMIHAFFLVCCGAQTSDATPDGRMLDGVHFGVILMTIRDLTRNCIDGMLDLIFHASKRRLVEHNMFSLPQSSLANPLDPPFISIDPRGHGHAEMPHDGQTHCNHDNRHVSRHEIKNWQVREFSKALEADMEAKGDKIWDFADGETFIELDRTAAPPSATYIELVYQDETTSEPKRIMAKREKALRFKSLKEPLTTFLKFELAIPECDLQTFRCIYDFINKDAYLATPADQLAQVPDVVHGKGPPVLLYRGLRFDQLSLGRKDESAITHVKVFRAAEKMKFEELMNRAIKQLYRIPITTEDPIALLRAVYNLDPPSTSPLHSELHRWARRFLARVADPRAPSFPTHPDPLHTILHHHSTLPSTNRASNMRKIMSWYPQQWKELCQQSRAFREDMQLARAMLHSRRARGGLVHGNLQEQRIDRLLLNPAAGVSPLPLGLGAGHNIAGLLGPPRHAIDGEGNGLLDDDFDDMDMLGGSFAEIRLDAVEPMLMASAPRASFLPAMSRPISPGLGGFTVPAFL</sequence>
<dbReference type="Proteomes" id="UP001056384">
    <property type="component" value="Chromosome 2"/>
</dbReference>
<keyword evidence="2" id="KW-1185">Reference proteome</keyword>
<dbReference type="EMBL" id="CP099419">
    <property type="protein sequence ID" value="USW49327.1"/>
    <property type="molecule type" value="Genomic_DNA"/>
</dbReference>
<protein>
    <recommendedName>
        <fullName evidence="3">SprT-like domain-containing protein</fullName>
    </recommendedName>
</protein>
<name>A0A9Q9AHJ4_9PEZI</name>
<evidence type="ECO:0000313" key="1">
    <source>
        <dbReference type="EMBL" id="USW49327.1"/>
    </source>
</evidence>